<name>A0A4Z1E950_9HELO</name>
<protein>
    <submittedName>
        <fullName evidence="2">Uncharacterized protein</fullName>
    </submittedName>
</protein>
<evidence type="ECO:0000313" key="3">
    <source>
        <dbReference type="Proteomes" id="UP000297777"/>
    </source>
</evidence>
<dbReference type="EMBL" id="PQXH01000194">
    <property type="protein sequence ID" value="TGO08734.1"/>
    <property type="molecule type" value="Genomic_DNA"/>
</dbReference>
<feature type="compositionally biased region" description="Acidic residues" evidence="1">
    <location>
        <begin position="90"/>
        <end position="108"/>
    </location>
</feature>
<proteinExistence type="predicted"/>
<organism evidence="2 3">
    <name type="scientific">Botrytis tulipae</name>
    <dbReference type="NCBI Taxonomy" id="87230"/>
    <lineage>
        <taxon>Eukaryota</taxon>
        <taxon>Fungi</taxon>
        <taxon>Dikarya</taxon>
        <taxon>Ascomycota</taxon>
        <taxon>Pezizomycotina</taxon>
        <taxon>Leotiomycetes</taxon>
        <taxon>Helotiales</taxon>
        <taxon>Sclerotiniaceae</taxon>
        <taxon>Botrytis</taxon>
    </lineage>
</organism>
<gene>
    <name evidence="2" type="ORF">BTUL_0194g00140</name>
</gene>
<dbReference type="Proteomes" id="UP000297777">
    <property type="component" value="Unassembled WGS sequence"/>
</dbReference>
<evidence type="ECO:0000313" key="2">
    <source>
        <dbReference type="EMBL" id="TGO08734.1"/>
    </source>
</evidence>
<keyword evidence="3" id="KW-1185">Reference proteome</keyword>
<dbReference type="AlphaFoldDB" id="A0A4Z1E950"/>
<sequence length="159" mass="17203">MRGGGGTTFVVGMRGGGTIFVVVWGGGTIWVVGVETMPELPPVPLPVLVAVVTGGGEVVVTTPELPPVALPVRELSRVVVRPDRVPVPVPDEDEEDEEEEEMEEEVEEEELLEVLEVLEVLEDDSEVLLLVLEVDVRLVVIPDLVPVEEPVEELDRVVG</sequence>
<evidence type="ECO:0000256" key="1">
    <source>
        <dbReference type="SAM" id="MobiDB-lite"/>
    </source>
</evidence>
<reference evidence="2 3" key="1">
    <citation type="submission" date="2017-12" db="EMBL/GenBank/DDBJ databases">
        <title>Comparative genomics of Botrytis spp.</title>
        <authorList>
            <person name="Valero-Jimenez C.A."/>
            <person name="Tapia P."/>
            <person name="Veloso J."/>
            <person name="Silva-Moreno E."/>
            <person name="Staats M."/>
            <person name="Valdes J.H."/>
            <person name="Van Kan J.A.L."/>
        </authorList>
    </citation>
    <scope>NUCLEOTIDE SEQUENCE [LARGE SCALE GENOMIC DNA]</scope>
    <source>
        <strain evidence="2 3">Bt9001</strain>
    </source>
</reference>
<comment type="caution">
    <text evidence="2">The sequence shown here is derived from an EMBL/GenBank/DDBJ whole genome shotgun (WGS) entry which is preliminary data.</text>
</comment>
<accession>A0A4Z1E950</accession>
<feature type="region of interest" description="Disordered" evidence="1">
    <location>
        <begin position="84"/>
        <end position="108"/>
    </location>
</feature>